<proteinExistence type="predicted"/>
<sequence>MNLRRSLSHLHAECEALIWAIKCMKTLQFSDVVFATDSQLVKMVSSPEEWTAFVTHMDEFSHSKTFFHTFKIRHIPRAHNKMADKLTRGARSFLSAMLYVDSLPPVWLSEPMVS</sequence>
<dbReference type="GeneID" id="130506861"/>
<protein>
    <submittedName>
        <fullName evidence="3">Uncharacterized protein LOC130506861</fullName>
    </submittedName>
</protein>
<dbReference type="InterPro" id="IPR052929">
    <property type="entry name" value="RNase_H-like_EbsB-rel"/>
</dbReference>
<dbReference type="InterPro" id="IPR002156">
    <property type="entry name" value="RNaseH_domain"/>
</dbReference>
<dbReference type="InterPro" id="IPR012337">
    <property type="entry name" value="RNaseH-like_sf"/>
</dbReference>
<dbReference type="InterPro" id="IPR036397">
    <property type="entry name" value="RNaseH_sf"/>
</dbReference>
<dbReference type="OrthoDB" id="1063463at2759"/>
<evidence type="ECO:0000313" key="3">
    <source>
        <dbReference type="RefSeq" id="XP_056857535.1"/>
    </source>
</evidence>
<dbReference type="InterPro" id="IPR044730">
    <property type="entry name" value="RNase_H-like_dom_plant"/>
</dbReference>
<evidence type="ECO:0000313" key="2">
    <source>
        <dbReference type="Proteomes" id="UP000504610"/>
    </source>
</evidence>
<feature type="domain" description="RNase H type-1" evidence="1">
    <location>
        <begin position="3"/>
        <end position="87"/>
    </location>
</feature>
<dbReference type="CDD" id="cd06222">
    <property type="entry name" value="RNase_H_like"/>
    <property type="match status" value="1"/>
</dbReference>
<dbReference type="GO" id="GO:0003676">
    <property type="term" value="F:nucleic acid binding"/>
    <property type="evidence" value="ECO:0007669"/>
    <property type="project" value="InterPro"/>
</dbReference>
<reference evidence="3" key="1">
    <citation type="submission" date="2025-08" db="UniProtKB">
        <authorList>
            <consortium name="RefSeq"/>
        </authorList>
    </citation>
    <scope>IDENTIFICATION</scope>
    <source>
        <tissue evidence="3">Leaf</tissue>
    </source>
</reference>
<dbReference type="RefSeq" id="XP_056857535.1">
    <property type="nucleotide sequence ID" value="XM_057001555.1"/>
</dbReference>
<evidence type="ECO:0000259" key="1">
    <source>
        <dbReference type="Pfam" id="PF13456"/>
    </source>
</evidence>
<name>A0A9W3D0V9_RAPSA</name>
<dbReference type="GO" id="GO:0004523">
    <property type="term" value="F:RNA-DNA hybrid ribonuclease activity"/>
    <property type="evidence" value="ECO:0007669"/>
    <property type="project" value="InterPro"/>
</dbReference>
<accession>A0A9W3D0V9</accession>
<dbReference type="Gene3D" id="3.30.420.10">
    <property type="entry name" value="Ribonuclease H-like superfamily/Ribonuclease H"/>
    <property type="match status" value="1"/>
</dbReference>
<dbReference type="SUPFAM" id="SSF53098">
    <property type="entry name" value="Ribonuclease H-like"/>
    <property type="match status" value="1"/>
</dbReference>
<organism evidence="2 3">
    <name type="scientific">Raphanus sativus</name>
    <name type="common">Radish</name>
    <name type="synonym">Raphanus raphanistrum var. sativus</name>
    <dbReference type="NCBI Taxonomy" id="3726"/>
    <lineage>
        <taxon>Eukaryota</taxon>
        <taxon>Viridiplantae</taxon>
        <taxon>Streptophyta</taxon>
        <taxon>Embryophyta</taxon>
        <taxon>Tracheophyta</taxon>
        <taxon>Spermatophyta</taxon>
        <taxon>Magnoliopsida</taxon>
        <taxon>eudicotyledons</taxon>
        <taxon>Gunneridae</taxon>
        <taxon>Pentapetalae</taxon>
        <taxon>rosids</taxon>
        <taxon>malvids</taxon>
        <taxon>Brassicales</taxon>
        <taxon>Brassicaceae</taxon>
        <taxon>Brassiceae</taxon>
        <taxon>Raphanus</taxon>
    </lineage>
</organism>
<dbReference type="Pfam" id="PF13456">
    <property type="entry name" value="RVT_3"/>
    <property type="match status" value="1"/>
</dbReference>
<keyword evidence="2" id="KW-1185">Reference proteome</keyword>
<dbReference type="AlphaFoldDB" id="A0A9W3D0V9"/>
<dbReference type="PANTHER" id="PTHR47074">
    <property type="entry name" value="BNAC02G40300D PROTEIN"/>
    <property type="match status" value="1"/>
</dbReference>
<gene>
    <name evidence="3" type="primary">LOC130506861</name>
</gene>
<dbReference type="Proteomes" id="UP000504610">
    <property type="component" value="Unplaced"/>
</dbReference>
<dbReference type="PANTHER" id="PTHR47074:SF48">
    <property type="entry name" value="POLYNUCLEOTIDYL TRANSFERASE, RIBONUCLEASE H-LIKE SUPERFAMILY PROTEIN"/>
    <property type="match status" value="1"/>
</dbReference>
<dbReference type="KEGG" id="rsz:130506861"/>